<comment type="caution">
    <text evidence="1">The sequence shown here is derived from an EMBL/GenBank/DDBJ whole genome shotgun (WGS) entry which is preliminary data.</text>
</comment>
<dbReference type="RefSeq" id="WP_188922934.1">
    <property type="nucleotide sequence ID" value="NZ_BMPZ01000015.1"/>
</dbReference>
<keyword evidence="2" id="KW-1185">Reference proteome</keyword>
<reference evidence="1" key="1">
    <citation type="journal article" date="2014" name="Int. J. Syst. Evol. Microbiol.">
        <title>Complete genome sequence of Corynebacterium casei LMG S-19264T (=DSM 44701T), isolated from a smear-ripened cheese.</title>
        <authorList>
            <consortium name="US DOE Joint Genome Institute (JGI-PGF)"/>
            <person name="Walter F."/>
            <person name="Albersmeier A."/>
            <person name="Kalinowski J."/>
            <person name="Ruckert C."/>
        </authorList>
    </citation>
    <scope>NUCLEOTIDE SEQUENCE</scope>
    <source>
        <strain evidence="1">JCM 30804</strain>
    </source>
</reference>
<proteinExistence type="predicted"/>
<dbReference type="AlphaFoldDB" id="A0A917JYG2"/>
<evidence type="ECO:0000313" key="1">
    <source>
        <dbReference type="EMBL" id="GGI92714.1"/>
    </source>
</evidence>
<protein>
    <submittedName>
        <fullName evidence="1">Uncharacterized protein</fullName>
    </submittedName>
</protein>
<dbReference type="InterPro" id="IPR016035">
    <property type="entry name" value="Acyl_Trfase/lysoPLipase"/>
</dbReference>
<dbReference type="Proteomes" id="UP000613743">
    <property type="component" value="Unassembled WGS sequence"/>
</dbReference>
<name>A0A917JYG2_9GAMM</name>
<organism evidence="1 2">
    <name type="scientific">Shewanella gelidii</name>
    <dbReference type="NCBI Taxonomy" id="1642821"/>
    <lineage>
        <taxon>Bacteria</taxon>
        <taxon>Pseudomonadati</taxon>
        <taxon>Pseudomonadota</taxon>
        <taxon>Gammaproteobacteria</taxon>
        <taxon>Alteromonadales</taxon>
        <taxon>Shewanellaceae</taxon>
        <taxon>Shewanella</taxon>
    </lineage>
</organism>
<reference evidence="1" key="2">
    <citation type="submission" date="2020-09" db="EMBL/GenBank/DDBJ databases">
        <authorList>
            <person name="Sun Q."/>
            <person name="Ohkuma M."/>
        </authorList>
    </citation>
    <scope>NUCLEOTIDE SEQUENCE</scope>
    <source>
        <strain evidence="1">JCM 30804</strain>
    </source>
</reference>
<sequence length="353" mass="39556">MTSIRLIAGEEAYRQISEQGLCSEMFSQIFAASGGPKWLGIAGLDKYLFGEFFKARQKPLHSLGTSSGAWRLACLAQQSPLLAYERLETLYINQRYDDKPTPQEISQRVKPLIRGILGATGAKEIATNPIIRSHFIVCQGRHLNQLPQRWVQMAGLMLAAATNVMSRRTLAWHFERKLFSTALLSAASPFEDLTDLPTQSVALNPTNMDQVLLATGTIPLILEPVLEIKGLGKGAFYDGGITDYHFDFPLSQPKGLTIYPHFYPDITPGWFDKSLSWRRGKLNHSRTLILAPSNDFIAQLPYGKIPDRADFSKMDSDQRITYWNKAVALSARLAEDFDQILNSSQLAHKIEKL</sequence>
<accession>A0A917JYG2</accession>
<gene>
    <name evidence="1" type="ORF">GCM10009332_32500</name>
</gene>
<evidence type="ECO:0000313" key="2">
    <source>
        <dbReference type="Proteomes" id="UP000613743"/>
    </source>
</evidence>
<dbReference type="SUPFAM" id="SSF52151">
    <property type="entry name" value="FabD/lysophospholipase-like"/>
    <property type="match status" value="1"/>
</dbReference>
<dbReference type="EMBL" id="BMPZ01000015">
    <property type="protein sequence ID" value="GGI92714.1"/>
    <property type="molecule type" value="Genomic_DNA"/>
</dbReference>